<dbReference type="GO" id="GO:0061723">
    <property type="term" value="P:glycophagy"/>
    <property type="evidence" value="ECO:0007669"/>
    <property type="project" value="TreeGrafter"/>
</dbReference>
<dbReference type="GO" id="GO:1990316">
    <property type="term" value="C:Atg1/ULK1 kinase complex"/>
    <property type="evidence" value="ECO:0007669"/>
    <property type="project" value="TreeGrafter"/>
</dbReference>
<keyword evidence="19" id="KW-1185">Reference proteome</keyword>
<dbReference type="GO" id="GO:0005634">
    <property type="term" value="C:nucleus"/>
    <property type="evidence" value="ECO:0007669"/>
    <property type="project" value="UniProtKB-SubCell"/>
</dbReference>
<protein>
    <recommendedName>
        <fullName evidence="15">RB1-inducible coiled-coil protein 1</fullName>
    </recommendedName>
    <alternativeName>
        <fullName evidence="16">FAK family kinase-interacting protein of 200 kDa</fullName>
    </alternativeName>
</protein>
<dbReference type="GO" id="GO:0000045">
    <property type="term" value="P:autophagosome assembly"/>
    <property type="evidence" value="ECO:0007669"/>
    <property type="project" value="InterPro"/>
</dbReference>
<dbReference type="GO" id="GO:0034727">
    <property type="term" value="P:piecemeal microautophagy of the nucleus"/>
    <property type="evidence" value="ECO:0007669"/>
    <property type="project" value="TreeGrafter"/>
</dbReference>
<evidence type="ECO:0000256" key="4">
    <source>
        <dbReference type="ARBA" id="ARBA00004514"/>
    </source>
</evidence>
<accession>A0A9J6EAG5</accession>
<reference evidence="18" key="2">
    <citation type="submission" date="2021-09" db="EMBL/GenBank/DDBJ databases">
        <authorList>
            <person name="Jia N."/>
            <person name="Wang J."/>
            <person name="Shi W."/>
            <person name="Du L."/>
            <person name="Sun Y."/>
            <person name="Zhan W."/>
            <person name="Jiang J."/>
            <person name="Wang Q."/>
            <person name="Zhang B."/>
            <person name="Ji P."/>
            <person name="Sakyi L.B."/>
            <person name="Cui X."/>
            <person name="Yuan T."/>
            <person name="Jiang B."/>
            <person name="Yang W."/>
            <person name="Lam T.T.-Y."/>
            <person name="Chang Q."/>
            <person name="Ding S."/>
            <person name="Wang X."/>
            <person name="Zhu J."/>
            <person name="Ruan X."/>
            <person name="Zhao L."/>
            <person name="Wei J."/>
            <person name="Que T."/>
            <person name="Du C."/>
            <person name="Cheng J."/>
            <person name="Dai P."/>
            <person name="Han X."/>
            <person name="Huang E."/>
            <person name="Gao Y."/>
            <person name="Liu J."/>
            <person name="Shao H."/>
            <person name="Ye R."/>
            <person name="Li L."/>
            <person name="Wei W."/>
            <person name="Wang X."/>
            <person name="Wang C."/>
            <person name="Huo Q."/>
            <person name="Li W."/>
            <person name="Guo W."/>
            <person name="Chen H."/>
            <person name="Chen S."/>
            <person name="Zhou L."/>
            <person name="Zhou L."/>
            <person name="Ni X."/>
            <person name="Tian J."/>
            <person name="Zhou Y."/>
            <person name="Sheng Y."/>
            <person name="Liu T."/>
            <person name="Pan Y."/>
            <person name="Xia L."/>
            <person name="Li J."/>
            <person name="Zhao F."/>
            <person name="Cao W."/>
        </authorList>
    </citation>
    <scope>NUCLEOTIDE SEQUENCE</scope>
    <source>
        <strain evidence="18">Rmic-2018</strain>
        <tissue evidence="18">Larvae</tissue>
    </source>
</reference>
<dbReference type="GO" id="GO:0034517">
    <property type="term" value="P:ribophagy"/>
    <property type="evidence" value="ECO:0007669"/>
    <property type="project" value="TreeGrafter"/>
</dbReference>
<dbReference type="InterPro" id="IPR040040">
    <property type="entry name" value="ATG11"/>
</dbReference>
<evidence type="ECO:0000256" key="14">
    <source>
        <dbReference type="ARBA" id="ARBA00053494"/>
    </source>
</evidence>
<dbReference type="PANTHER" id="PTHR13222:SF1">
    <property type="entry name" value="RB1-INDUCIBLE COILED-COIL PROTEIN 1"/>
    <property type="match status" value="1"/>
</dbReference>
<evidence type="ECO:0000259" key="17">
    <source>
        <dbReference type="PROSITE" id="PS50053"/>
    </source>
</evidence>
<evidence type="ECO:0000256" key="13">
    <source>
        <dbReference type="ARBA" id="ARBA00023306"/>
    </source>
</evidence>
<name>A0A9J6EAG5_RHIMP</name>
<evidence type="ECO:0000313" key="18">
    <source>
        <dbReference type="EMBL" id="KAH8031061.1"/>
    </source>
</evidence>
<comment type="caution">
    <text evidence="18">The sequence shown here is derived from an EMBL/GenBank/DDBJ whole genome shotgun (WGS) entry which is preliminary data.</text>
</comment>
<dbReference type="CDD" id="cd17060">
    <property type="entry name" value="Ubl_RB1CC1"/>
    <property type="match status" value="1"/>
</dbReference>
<dbReference type="Proteomes" id="UP000821866">
    <property type="component" value="Chromosome 3"/>
</dbReference>
<evidence type="ECO:0000256" key="16">
    <source>
        <dbReference type="ARBA" id="ARBA00080154"/>
    </source>
</evidence>
<keyword evidence="5" id="KW-0963">Cytoplasm</keyword>
<evidence type="ECO:0000256" key="2">
    <source>
        <dbReference type="ARBA" id="ARBA00004329"/>
    </source>
</evidence>
<dbReference type="PROSITE" id="PS50053">
    <property type="entry name" value="UBIQUITIN_2"/>
    <property type="match status" value="1"/>
</dbReference>
<keyword evidence="13" id="KW-0131">Cell cycle</keyword>
<dbReference type="GO" id="GO:0008285">
    <property type="term" value="P:negative regulation of cell population proliferation"/>
    <property type="evidence" value="ECO:0007669"/>
    <property type="project" value="UniProtKB-ARBA"/>
</dbReference>
<evidence type="ECO:0000256" key="6">
    <source>
        <dbReference type="ARBA" id="ARBA00022553"/>
    </source>
</evidence>
<dbReference type="VEuPathDB" id="VectorBase:LOC119163246"/>
<keyword evidence="6" id="KW-0597">Phosphoprotein</keyword>
<evidence type="ECO:0000256" key="8">
    <source>
        <dbReference type="ARBA" id="ARBA00023015"/>
    </source>
</evidence>
<dbReference type="GO" id="GO:0005829">
    <property type="term" value="C:cytosol"/>
    <property type="evidence" value="ECO:0007669"/>
    <property type="project" value="UniProtKB-SubCell"/>
</dbReference>
<evidence type="ECO:0000256" key="1">
    <source>
        <dbReference type="ARBA" id="ARBA00004123"/>
    </source>
</evidence>
<keyword evidence="7" id="KW-0072">Autophagy</keyword>
<dbReference type="GO" id="GO:0019901">
    <property type="term" value="F:protein kinase binding"/>
    <property type="evidence" value="ECO:0007669"/>
    <property type="project" value="UniProtKB-ARBA"/>
</dbReference>
<evidence type="ECO:0000256" key="10">
    <source>
        <dbReference type="ARBA" id="ARBA00023163"/>
    </source>
</evidence>
<dbReference type="SUPFAM" id="SSF54236">
    <property type="entry name" value="Ubiquitin-like"/>
    <property type="match status" value="1"/>
</dbReference>
<comment type="subcellular location">
    <subcellularLocation>
        <location evidence="4">Cytoplasm</location>
        <location evidence="4">Cytosol</location>
    </subcellularLocation>
    <subcellularLocation>
        <location evidence="3">Lysosome</location>
    </subcellularLocation>
    <subcellularLocation>
        <location evidence="1">Nucleus</location>
    </subcellularLocation>
    <subcellularLocation>
        <location evidence="2">Preautophagosomal structure</location>
    </subcellularLocation>
</comment>
<dbReference type="FunFam" id="3.10.20.90:FF:000049">
    <property type="entry name" value="RB1-inducible coiled-coil protein 1 isoform X1"/>
    <property type="match status" value="1"/>
</dbReference>
<evidence type="ECO:0000256" key="12">
    <source>
        <dbReference type="ARBA" id="ARBA00023242"/>
    </source>
</evidence>
<keyword evidence="9" id="KW-0175">Coiled coil</keyword>
<dbReference type="GO" id="GO:0060090">
    <property type="term" value="F:molecular adaptor activity"/>
    <property type="evidence" value="ECO:0007669"/>
    <property type="project" value="TreeGrafter"/>
</dbReference>
<evidence type="ECO:0000256" key="7">
    <source>
        <dbReference type="ARBA" id="ARBA00023006"/>
    </source>
</evidence>
<evidence type="ECO:0000256" key="15">
    <source>
        <dbReference type="ARBA" id="ARBA00069790"/>
    </source>
</evidence>
<keyword evidence="11" id="KW-0458">Lysosome</keyword>
<dbReference type="EMBL" id="JABSTU010000005">
    <property type="protein sequence ID" value="KAH8031061.1"/>
    <property type="molecule type" value="Genomic_DNA"/>
</dbReference>
<feature type="domain" description="Ubiquitin-like" evidence="17">
    <location>
        <begin position="60"/>
        <end position="100"/>
    </location>
</feature>
<dbReference type="GO" id="GO:0005764">
    <property type="term" value="C:lysosome"/>
    <property type="evidence" value="ECO:0007669"/>
    <property type="project" value="UniProtKB-SubCell"/>
</dbReference>
<gene>
    <name evidence="18" type="ORF">HPB51_012749</name>
</gene>
<evidence type="ECO:0000256" key="9">
    <source>
        <dbReference type="ARBA" id="ARBA00023054"/>
    </source>
</evidence>
<comment type="function">
    <text evidence="14">Involved in autophagy. Regulates early events but also late events of autophagosome formation through direct interaction with Atg16L1. Required for the formation of the autophagosome-like double-membrane structure that surrounds the Salmonella-containing vacuole (SCV) during S.typhimurium infection and subsequent xenophagy. Involved in repair of DNA damage caused by ionizing radiation, which subsequently improves cell survival by decreasing apoptosis. Inhibits PTK2/FAK1 and PTK2B/PYK2 kinase activity, affecting their downstream signaling pathways. Plays a role as a modulator of TGF-beta-signaling by restricting substrate specificity of RNF111. Functions as a DNA-binding transcription factor. Is a potent regulator of the RB1 pathway through induction of RB1 expression. Plays a crucial role in muscular differentiation. Plays an indispensable role in fetal hematopoiesis and in the regulation of neuronal homeostasis.</text>
</comment>
<dbReference type="InterPro" id="IPR029071">
    <property type="entry name" value="Ubiquitin-like_domsf"/>
</dbReference>
<dbReference type="AlphaFoldDB" id="A0A9J6EAG5"/>
<dbReference type="GO" id="GO:0031090">
    <property type="term" value="C:organelle membrane"/>
    <property type="evidence" value="ECO:0007669"/>
    <property type="project" value="UniProtKB-ARBA"/>
</dbReference>
<dbReference type="InterPro" id="IPR000626">
    <property type="entry name" value="Ubiquitin-like_dom"/>
</dbReference>
<keyword evidence="10" id="KW-0804">Transcription</keyword>
<proteinExistence type="predicted"/>
<dbReference type="GO" id="GO:0061709">
    <property type="term" value="P:reticulophagy"/>
    <property type="evidence" value="ECO:0007669"/>
    <property type="project" value="TreeGrafter"/>
</dbReference>
<keyword evidence="8" id="KW-0805">Transcription regulation</keyword>
<organism evidence="18 19">
    <name type="scientific">Rhipicephalus microplus</name>
    <name type="common">Cattle tick</name>
    <name type="synonym">Boophilus microplus</name>
    <dbReference type="NCBI Taxonomy" id="6941"/>
    <lineage>
        <taxon>Eukaryota</taxon>
        <taxon>Metazoa</taxon>
        <taxon>Ecdysozoa</taxon>
        <taxon>Arthropoda</taxon>
        <taxon>Chelicerata</taxon>
        <taxon>Arachnida</taxon>
        <taxon>Acari</taxon>
        <taxon>Parasitiformes</taxon>
        <taxon>Ixodida</taxon>
        <taxon>Ixodoidea</taxon>
        <taxon>Ixodidae</taxon>
        <taxon>Rhipicephalinae</taxon>
        <taxon>Rhipicephalus</taxon>
        <taxon>Boophilus</taxon>
    </lineage>
</organism>
<evidence type="ECO:0000256" key="5">
    <source>
        <dbReference type="ARBA" id="ARBA00022490"/>
    </source>
</evidence>
<evidence type="ECO:0000256" key="3">
    <source>
        <dbReference type="ARBA" id="ARBA00004371"/>
    </source>
</evidence>
<evidence type="ECO:0000256" key="11">
    <source>
        <dbReference type="ARBA" id="ARBA00023228"/>
    </source>
</evidence>
<dbReference type="GO" id="GO:0034045">
    <property type="term" value="C:phagophore assembly site membrane"/>
    <property type="evidence" value="ECO:0007669"/>
    <property type="project" value="TreeGrafter"/>
</dbReference>
<reference evidence="18" key="1">
    <citation type="journal article" date="2020" name="Cell">
        <title>Large-Scale Comparative Analyses of Tick Genomes Elucidate Their Genetic Diversity and Vector Capacities.</title>
        <authorList>
            <consortium name="Tick Genome and Microbiome Consortium (TIGMIC)"/>
            <person name="Jia N."/>
            <person name="Wang J."/>
            <person name="Shi W."/>
            <person name="Du L."/>
            <person name="Sun Y."/>
            <person name="Zhan W."/>
            <person name="Jiang J.F."/>
            <person name="Wang Q."/>
            <person name="Zhang B."/>
            <person name="Ji P."/>
            <person name="Bell-Sakyi L."/>
            <person name="Cui X.M."/>
            <person name="Yuan T.T."/>
            <person name="Jiang B.G."/>
            <person name="Yang W.F."/>
            <person name="Lam T.T."/>
            <person name="Chang Q.C."/>
            <person name="Ding S.J."/>
            <person name="Wang X.J."/>
            <person name="Zhu J.G."/>
            <person name="Ruan X.D."/>
            <person name="Zhao L."/>
            <person name="Wei J.T."/>
            <person name="Ye R.Z."/>
            <person name="Que T.C."/>
            <person name="Du C.H."/>
            <person name="Zhou Y.H."/>
            <person name="Cheng J.X."/>
            <person name="Dai P.F."/>
            <person name="Guo W.B."/>
            <person name="Han X.H."/>
            <person name="Huang E.J."/>
            <person name="Li L.F."/>
            <person name="Wei W."/>
            <person name="Gao Y.C."/>
            <person name="Liu J.Z."/>
            <person name="Shao H.Z."/>
            <person name="Wang X."/>
            <person name="Wang C.C."/>
            <person name="Yang T.C."/>
            <person name="Huo Q.B."/>
            <person name="Li W."/>
            <person name="Chen H.Y."/>
            <person name="Chen S.E."/>
            <person name="Zhou L.G."/>
            <person name="Ni X.B."/>
            <person name="Tian J.H."/>
            <person name="Sheng Y."/>
            <person name="Liu T."/>
            <person name="Pan Y.S."/>
            <person name="Xia L.Y."/>
            <person name="Li J."/>
            <person name="Zhao F."/>
            <person name="Cao W.C."/>
        </authorList>
    </citation>
    <scope>NUCLEOTIDE SEQUENCE</scope>
    <source>
        <strain evidence="18">Rmic-2018</strain>
    </source>
</reference>
<dbReference type="Gene3D" id="3.10.20.90">
    <property type="entry name" value="Phosphatidylinositol 3-kinase Catalytic Subunit, Chain A, domain 1"/>
    <property type="match status" value="1"/>
</dbReference>
<evidence type="ECO:0000313" key="19">
    <source>
        <dbReference type="Proteomes" id="UP000821866"/>
    </source>
</evidence>
<keyword evidence="12" id="KW-0539">Nucleus</keyword>
<dbReference type="GO" id="GO:0000422">
    <property type="term" value="P:autophagy of mitochondrion"/>
    <property type="evidence" value="ECO:0007669"/>
    <property type="project" value="TreeGrafter"/>
</dbReference>
<sequence>MLRERLTVCEGACQSEHDTTVPSQYGASADQLKVKQVKMLYVFLVDTGKMVTFDMNHAVESVEHLKAVIHQRFSVPPEKQVLLISGGESLQPTASVGSYSAGTDTNPIYFFNKVSIESESLAKSSELATSGQHQPSFLEQYKLGEEAIRSSTSARVAPSS</sequence>
<dbReference type="PANTHER" id="PTHR13222">
    <property type="entry name" value="RB1-INDUCIBLE COILED-COIL"/>
    <property type="match status" value="1"/>
</dbReference>